<comment type="caution">
    <text evidence="1">The sequence shown here is derived from an EMBL/GenBank/DDBJ whole genome shotgun (WGS) entry which is preliminary data.</text>
</comment>
<accession>A0AAX0B8N6</accession>
<evidence type="ECO:0000313" key="2">
    <source>
        <dbReference type="Proteomes" id="UP001193748"/>
    </source>
</evidence>
<dbReference type="Proteomes" id="UP001193748">
    <property type="component" value="Unassembled WGS sequence"/>
</dbReference>
<gene>
    <name evidence="1" type="ORF">B0H41_004627</name>
</gene>
<sequence>MADLFPSGSLESTNLENNSLANEFKGSYAVNFDTMEFVKNSDGTIKILNVYETYIQWCQLAMMTARYKYRAYTSRFGRDIIGKMIDQKAMELEIKRVTIEALMVHPMTSSVDNFVFAWENGEVYYTYEVTATSGQSTVISNTEKVG</sequence>
<dbReference type="InterPro" id="IPR020288">
    <property type="entry name" value="Sheath_initiator"/>
</dbReference>
<name>A0AAX0B8N6_CLOBE</name>
<reference evidence="1" key="1">
    <citation type="submission" date="2020-05" db="EMBL/GenBank/DDBJ databases">
        <authorList>
            <person name="Brown S."/>
            <person name="Huntemann M."/>
            <person name="Clum A."/>
            <person name="Spunde A."/>
            <person name="Palaniappan K."/>
            <person name="Ritter S."/>
            <person name="Mikhailova N."/>
            <person name="Chen I.-M."/>
            <person name="Stamatis D."/>
            <person name="Reddy T."/>
            <person name="O'Malley R."/>
            <person name="Daum C."/>
            <person name="Shapiro N."/>
            <person name="Ivanova N."/>
            <person name="Kyrpides N."/>
            <person name="Woyke T."/>
        </authorList>
    </citation>
    <scope>NUCLEOTIDE SEQUENCE</scope>
    <source>
        <strain evidence="1">DJ080</strain>
    </source>
</reference>
<organism evidence="1 2">
    <name type="scientific">Clostridium beijerinckii</name>
    <name type="common">Clostridium MP</name>
    <dbReference type="NCBI Taxonomy" id="1520"/>
    <lineage>
        <taxon>Bacteria</taxon>
        <taxon>Bacillati</taxon>
        <taxon>Bacillota</taxon>
        <taxon>Clostridia</taxon>
        <taxon>Eubacteriales</taxon>
        <taxon>Clostridiaceae</taxon>
        <taxon>Clostridium</taxon>
    </lineage>
</organism>
<evidence type="ECO:0000313" key="1">
    <source>
        <dbReference type="EMBL" id="NRT90948.1"/>
    </source>
</evidence>
<dbReference type="AlphaFoldDB" id="A0AAX0B8N6"/>
<dbReference type="Pfam" id="PF10934">
    <property type="entry name" value="Sheath_initiator"/>
    <property type="match status" value="1"/>
</dbReference>
<protein>
    <recommendedName>
        <fullName evidence="3">DUF2634 domain-containing protein</fullName>
    </recommendedName>
</protein>
<dbReference type="EMBL" id="JABSWW010000001">
    <property type="protein sequence ID" value="NRT90948.1"/>
    <property type="molecule type" value="Genomic_DNA"/>
</dbReference>
<reference evidence="1" key="2">
    <citation type="journal article" date="2022" name="Nat. Biotechnol.">
        <title>Carbon-negative production of acetone and isopropanol by gas fermentation at industrial pilot scale.</title>
        <authorList>
            <person name="Liew F.E."/>
            <person name="Nogle R."/>
            <person name="Abdalla T."/>
            <person name="Rasor B.J."/>
            <person name="Canter C."/>
            <person name="Jensen R.O."/>
            <person name="Wang L."/>
            <person name="Strutz J."/>
            <person name="Chirania P."/>
            <person name="De Tissera S."/>
            <person name="Mueller A.P."/>
            <person name="Ruan Z."/>
            <person name="Gao A."/>
            <person name="Tran L."/>
            <person name="Engle N.L."/>
            <person name="Bromley J.C."/>
            <person name="Daniell J."/>
            <person name="Conrado R."/>
            <person name="Tschaplinski T.J."/>
            <person name="Giannone R.J."/>
            <person name="Hettich R.L."/>
            <person name="Karim A.S."/>
            <person name="Simpson S.D."/>
            <person name="Brown S.D."/>
            <person name="Leang C."/>
            <person name="Jewett M.C."/>
            <person name="Kopke M."/>
        </authorList>
    </citation>
    <scope>NUCLEOTIDE SEQUENCE</scope>
    <source>
        <strain evidence="1">DJ080</strain>
    </source>
</reference>
<proteinExistence type="predicted"/>
<dbReference type="RefSeq" id="WP_173711750.1">
    <property type="nucleotide sequence ID" value="NZ_JABSWW010000001.1"/>
</dbReference>
<evidence type="ECO:0008006" key="3">
    <source>
        <dbReference type="Google" id="ProtNLM"/>
    </source>
</evidence>